<dbReference type="Pfam" id="PF08572">
    <property type="entry name" value="PRP3"/>
    <property type="match status" value="1"/>
</dbReference>
<evidence type="ECO:0000256" key="5">
    <source>
        <dbReference type="SAM" id="MobiDB-lite"/>
    </source>
</evidence>
<dbReference type="CDD" id="cd24162">
    <property type="entry name" value="Prp3_C"/>
    <property type="match status" value="1"/>
</dbReference>
<organism evidence="8 9">
    <name type="scientific">Spirodela intermedia</name>
    <name type="common">Intermediate duckweed</name>
    <dbReference type="NCBI Taxonomy" id="51605"/>
    <lineage>
        <taxon>Eukaryota</taxon>
        <taxon>Viridiplantae</taxon>
        <taxon>Streptophyta</taxon>
        <taxon>Embryophyta</taxon>
        <taxon>Tracheophyta</taxon>
        <taxon>Spermatophyta</taxon>
        <taxon>Magnoliopsida</taxon>
        <taxon>Liliopsida</taxon>
        <taxon>Araceae</taxon>
        <taxon>Lemnoideae</taxon>
        <taxon>Spirodela</taxon>
    </lineage>
</organism>
<dbReference type="Pfam" id="PF06544">
    <property type="entry name" value="Prp3_C"/>
    <property type="match status" value="1"/>
</dbReference>
<accession>A0A7I8L4X6</accession>
<evidence type="ECO:0000313" key="8">
    <source>
        <dbReference type="EMBL" id="CAA7404812.1"/>
    </source>
</evidence>
<evidence type="ECO:0000256" key="3">
    <source>
        <dbReference type="ARBA" id="ARBA00023187"/>
    </source>
</evidence>
<keyword evidence="2" id="KW-0507">mRNA processing</keyword>
<proteinExistence type="predicted"/>
<feature type="compositionally biased region" description="Basic residues" evidence="5">
    <location>
        <begin position="682"/>
        <end position="691"/>
    </location>
</feature>
<dbReference type="OrthoDB" id="10264544at2759"/>
<evidence type="ECO:0000259" key="7">
    <source>
        <dbReference type="Pfam" id="PF08572"/>
    </source>
</evidence>
<reference evidence="8" key="1">
    <citation type="submission" date="2020-02" db="EMBL/GenBank/DDBJ databases">
        <authorList>
            <person name="Scholz U."/>
            <person name="Mascher M."/>
            <person name="Fiebig A."/>
        </authorList>
    </citation>
    <scope>NUCLEOTIDE SEQUENCE</scope>
</reference>
<gene>
    <name evidence="8" type="ORF">SI8410_11015490</name>
</gene>
<protein>
    <submittedName>
        <fullName evidence="8">Uncharacterized protein</fullName>
    </submittedName>
</protein>
<feature type="domain" description="Pre-mRNA-splicing factor 3" evidence="7">
    <location>
        <begin position="537"/>
        <end position="759"/>
    </location>
</feature>
<evidence type="ECO:0000256" key="4">
    <source>
        <dbReference type="ARBA" id="ARBA00023242"/>
    </source>
</evidence>
<feature type="compositionally biased region" description="Basic and acidic residues" evidence="5">
    <location>
        <begin position="1"/>
        <end position="30"/>
    </location>
</feature>
<feature type="compositionally biased region" description="Low complexity" evidence="5">
    <location>
        <begin position="408"/>
        <end position="422"/>
    </location>
</feature>
<dbReference type="Proteomes" id="UP000663760">
    <property type="component" value="Chromosome 11"/>
</dbReference>
<dbReference type="AlphaFoldDB" id="A0A7I8L4X6"/>
<keyword evidence="9" id="KW-1185">Reference proteome</keyword>
<dbReference type="GO" id="GO:0000398">
    <property type="term" value="P:mRNA splicing, via spliceosome"/>
    <property type="evidence" value="ECO:0007669"/>
    <property type="project" value="InterPro"/>
</dbReference>
<evidence type="ECO:0000256" key="2">
    <source>
        <dbReference type="ARBA" id="ARBA00022664"/>
    </source>
</evidence>
<evidence type="ECO:0000256" key="1">
    <source>
        <dbReference type="ARBA" id="ARBA00004123"/>
    </source>
</evidence>
<feature type="compositionally biased region" description="Basic and acidic residues" evidence="5">
    <location>
        <begin position="157"/>
        <end position="184"/>
    </location>
</feature>
<dbReference type="PANTHER" id="PTHR14212">
    <property type="entry name" value="U4/U6-ASSOCIATED RNA SPLICING FACTOR-RELATED"/>
    <property type="match status" value="1"/>
</dbReference>
<feature type="compositionally biased region" description="Basic and acidic residues" evidence="5">
    <location>
        <begin position="103"/>
        <end position="138"/>
    </location>
</feature>
<sequence length="915" mass="104260">MDKNGPTYEDRDRGRNYRKQHREERQRHDDDALEDGQDLDSRQSKAHKRRDEERHQHRSKESSNDPENRHERSKSHERGSRNSVERERSEKLKDKDRRHHRSTRDSLHNVEPRRERSNSYERGTRDSAERGHVSRDEAAEQQSSRKRKEYEGGNGDVTKKRSRNLDAPKEEKREVKRERRRFEDRADEDLSYLNGNHQVGKRDDRQIDDKSEEVRDMRERRKEQIYKHRVKEEGFSHADDRGEELRTTDMIKEERISDGEDRMLSRKERTKEQSTAVEQLAVAGGDVSITTVASSHPKPLKVSTISTTNEKDGVNITRSDEVPGKFSADKSAISVAGKSSSLSLDALAKAKKALQMQRELSEKLKKIPLLNKIPSSSSGTGAPVGLKSGEEASSLVGQGISSASTAVAQPASSEASERPPASTTVLPVLTTMPNYEAVKRAQELAARMGFHHDPQFAPLINMFPGTAADASVQPQKPSKAPVLRLDALGREIDEHGNVINMPKPTSLSTLKVNINKQKKEAFQILKPDLDVDTESHPHFDERMGINKAKILRPKRMTFQFVEEGKWARQAEIIRFKSQFGEAQAKELKIKQTQLAKAKAEPDINPNLIEVSERVVKQKQKDPIPEIEWWDRPILISGTYSDSPDEKLNLEKINIYIEHPLPIEPPAEPAPPPPQPLKLTKKEQKKLRTQRRLAKERDRQEMIRQGLIEPPKPKVKMSNLMKVLGSEATQDPTKLEMEIRSAAAEREQAHVDRNIARKLTPAERREKKERKLFEDPYTLETIVSVYKVNHLAHPKARFQVDVNAQENHMTGCAVISEGICVIVVEGGKKSNKRYKNLMLKRIDWAAAVGDEDEGSDALETPDNKCLLVWQGSVVRPSFNRFFVHQCRTETAARKVFADAGVEHYWDLAANYSEEVM</sequence>
<comment type="subcellular location">
    <subcellularLocation>
        <location evidence="1">Nucleus</location>
    </subcellularLocation>
</comment>
<evidence type="ECO:0000259" key="6">
    <source>
        <dbReference type="Pfam" id="PF06544"/>
    </source>
</evidence>
<feature type="region of interest" description="Disordered" evidence="5">
    <location>
        <begin position="405"/>
        <end position="425"/>
    </location>
</feature>
<dbReference type="GO" id="GO:0046540">
    <property type="term" value="C:U4/U6 x U5 tri-snRNP complex"/>
    <property type="evidence" value="ECO:0007669"/>
    <property type="project" value="InterPro"/>
</dbReference>
<dbReference type="PANTHER" id="PTHR14212:SF0">
    <property type="entry name" value="U4_U6 SMALL NUCLEAR RIBONUCLEOPROTEIN PRP3"/>
    <property type="match status" value="1"/>
</dbReference>
<feature type="compositionally biased region" description="Pro residues" evidence="5">
    <location>
        <begin position="661"/>
        <end position="675"/>
    </location>
</feature>
<dbReference type="InterPro" id="IPR010541">
    <property type="entry name" value="Prp3_C"/>
</dbReference>
<dbReference type="InterPro" id="IPR027104">
    <property type="entry name" value="Prp3"/>
</dbReference>
<keyword evidence="4" id="KW-0539">Nucleus</keyword>
<feature type="domain" description="Small nuclear ribonucleoprotein Prp3 C-terminal" evidence="6">
    <location>
        <begin position="783"/>
        <end position="907"/>
    </location>
</feature>
<evidence type="ECO:0000313" key="9">
    <source>
        <dbReference type="Proteomes" id="UP000663760"/>
    </source>
</evidence>
<feature type="region of interest" description="Disordered" evidence="5">
    <location>
        <begin position="1"/>
        <end position="276"/>
    </location>
</feature>
<keyword evidence="3" id="KW-0508">mRNA splicing</keyword>
<name>A0A7I8L4X6_SPIIN</name>
<dbReference type="EMBL" id="LR746274">
    <property type="protein sequence ID" value="CAA7404812.1"/>
    <property type="molecule type" value="Genomic_DNA"/>
</dbReference>
<feature type="region of interest" description="Disordered" evidence="5">
    <location>
        <begin position="661"/>
        <end position="698"/>
    </location>
</feature>
<feature type="compositionally biased region" description="Basic and acidic residues" evidence="5">
    <location>
        <begin position="39"/>
        <end position="95"/>
    </location>
</feature>
<dbReference type="InterPro" id="IPR013881">
    <property type="entry name" value="Pre-mRNA_splic_Prp3_dom"/>
</dbReference>
<feature type="compositionally biased region" description="Basic and acidic residues" evidence="5">
    <location>
        <begin position="200"/>
        <end position="272"/>
    </location>
</feature>